<dbReference type="PANTHER" id="PTHR46825:SF7">
    <property type="entry name" value="D-ALANYL-D-ALANINE CARBOXYPEPTIDASE"/>
    <property type="match status" value="1"/>
</dbReference>
<gene>
    <name evidence="3" type="ORF">ACF05T_33335</name>
</gene>
<dbReference type="Gene3D" id="3.40.710.10">
    <property type="entry name" value="DD-peptidase/beta-lactamase superfamily"/>
    <property type="match status" value="1"/>
</dbReference>
<dbReference type="GO" id="GO:0016787">
    <property type="term" value="F:hydrolase activity"/>
    <property type="evidence" value="ECO:0007669"/>
    <property type="project" value="UniProtKB-KW"/>
</dbReference>
<dbReference type="InterPro" id="IPR001466">
    <property type="entry name" value="Beta-lactam-related"/>
</dbReference>
<keyword evidence="3" id="KW-0378">Hydrolase</keyword>
<feature type="chain" id="PRO_5047503269" evidence="1">
    <location>
        <begin position="30"/>
        <end position="388"/>
    </location>
</feature>
<dbReference type="SUPFAM" id="SSF56601">
    <property type="entry name" value="beta-lactamase/transpeptidase-like"/>
    <property type="match status" value="1"/>
</dbReference>
<dbReference type="Pfam" id="PF00144">
    <property type="entry name" value="Beta-lactamase"/>
    <property type="match status" value="1"/>
</dbReference>
<reference evidence="3 4" key="1">
    <citation type="submission" date="2024-10" db="EMBL/GenBank/DDBJ databases">
        <title>The Natural Products Discovery Center: Release of the First 8490 Sequenced Strains for Exploring Actinobacteria Biosynthetic Diversity.</title>
        <authorList>
            <person name="Kalkreuter E."/>
            <person name="Kautsar S.A."/>
            <person name="Yang D."/>
            <person name="Bader C.D."/>
            <person name="Teijaro C.N."/>
            <person name="Fluegel L."/>
            <person name="Davis C.M."/>
            <person name="Simpson J.R."/>
            <person name="Lauterbach L."/>
            <person name="Steele A.D."/>
            <person name="Gui C."/>
            <person name="Meng S."/>
            <person name="Li G."/>
            <person name="Viehrig K."/>
            <person name="Ye F."/>
            <person name="Su P."/>
            <person name="Kiefer A.F."/>
            <person name="Nichols A."/>
            <person name="Cepeda A.J."/>
            <person name="Yan W."/>
            <person name="Fan B."/>
            <person name="Jiang Y."/>
            <person name="Adhikari A."/>
            <person name="Zheng C.-J."/>
            <person name="Schuster L."/>
            <person name="Cowan T.M."/>
            <person name="Smanski M.J."/>
            <person name="Chevrette M.G."/>
            <person name="De Carvalho L.P.S."/>
            <person name="Shen B."/>
        </authorList>
    </citation>
    <scope>NUCLEOTIDE SEQUENCE [LARGE SCALE GENOMIC DNA]</scope>
    <source>
        <strain evidence="3 4">NPDC015755</strain>
    </source>
</reference>
<organism evidence="3 4">
    <name type="scientific">Streptomyces lateritius</name>
    <dbReference type="NCBI Taxonomy" id="67313"/>
    <lineage>
        <taxon>Bacteria</taxon>
        <taxon>Bacillati</taxon>
        <taxon>Actinomycetota</taxon>
        <taxon>Actinomycetes</taxon>
        <taxon>Kitasatosporales</taxon>
        <taxon>Streptomycetaceae</taxon>
        <taxon>Streptomyces</taxon>
    </lineage>
</organism>
<proteinExistence type="predicted"/>
<evidence type="ECO:0000259" key="2">
    <source>
        <dbReference type="Pfam" id="PF00144"/>
    </source>
</evidence>
<keyword evidence="1" id="KW-0732">Signal</keyword>
<dbReference type="EMBL" id="JBIBSM010000026">
    <property type="protein sequence ID" value="MFF8280892.1"/>
    <property type="molecule type" value="Genomic_DNA"/>
</dbReference>
<evidence type="ECO:0000313" key="4">
    <source>
        <dbReference type="Proteomes" id="UP001603013"/>
    </source>
</evidence>
<name>A0ABW6YN83_9ACTN</name>
<sequence length="388" mass="40508">MKRSRKRFPAAIGAVAAAIVMLTTTAAHAAPTDDHLATRAALETFQSAAGPGAAVYAGDSTGSWTLSAGTGTINTTRPVHADEHYRIGSQTKTFTAATVLQLVDEGKVALDRDVDTYLPGTVSGNGYDGTRITVRHLLQHTGGIAAYDPLASVALAEPDGTYKTATLVREGLKRAPVSAPGAGFTYSNTNYLILGMLIEKVTGLPVHEAVTRRIIEPLGLTRTVFPVPGDRALPAPAVPGYHGARIGPFYFWSAVLSYDPSVFSAAGAMISTMRDLSAFYEALMSGKVVSPAALEEMEEVRDIGGGGYGLGIVKVGLSCGGEAWGHNGGVPGYFTHTLVTKDGRHVAAMTNAYLATNPAAQKLTTLLDTALCENRAWTADSRGSAAQA</sequence>
<dbReference type="EC" id="3.-.-.-" evidence="3"/>
<dbReference type="RefSeq" id="WP_391937663.1">
    <property type="nucleotide sequence ID" value="NZ_JBIBSM010000026.1"/>
</dbReference>
<dbReference type="InterPro" id="IPR012338">
    <property type="entry name" value="Beta-lactam/transpept-like"/>
</dbReference>
<dbReference type="PANTHER" id="PTHR46825">
    <property type="entry name" value="D-ALANYL-D-ALANINE-CARBOXYPEPTIDASE/ENDOPEPTIDASE AMPH"/>
    <property type="match status" value="1"/>
</dbReference>
<keyword evidence="4" id="KW-1185">Reference proteome</keyword>
<accession>A0ABW6YN83</accession>
<feature type="signal peptide" evidence="1">
    <location>
        <begin position="1"/>
        <end position="29"/>
    </location>
</feature>
<evidence type="ECO:0000313" key="3">
    <source>
        <dbReference type="EMBL" id="MFF8280892.1"/>
    </source>
</evidence>
<feature type="domain" description="Beta-lactamase-related" evidence="2">
    <location>
        <begin position="48"/>
        <end position="351"/>
    </location>
</feature>
<evidence type="ECO:0000256" key="1">
    <source>
        <dbReference type="SAM" id="SignalP"/>
    </source>
</evidence>
<dbReference type="Proteomes" id="UP001603013">
    <property type="component" value="Unassembled WGS sequence"/>
</dbReference>
<dbReference type="InterPro" id="IPR050491">
    <property type="entry name" value="AmpC-like"/>
</dbReference>
<protein>
    <submittedName>
        <fullName evidence="3">Serine hydrolase domain-containing protein</fullName>
        <ecNumber evidence="3">3.-.-.-</ecNumber>
    </submittedName>
</protein>
<comment type="caution">
    <text evidence="3">The sequence shown here is derived from an EMBL/GenBank/DDBJ whole genome shotgun (WGS) entry which is preliminary data.</text>
</comment>